<evidence type="ECO:0000313" key="3">
    <source>
        <dbReference type="Proteomes" id="UP000001542"/>
    </source>
</evidence>
<feature type="transmembrane region" description="Helical" evidence="1">
    <location>
        <begin position="6"/>
        <end position="23"/>
    </location>
</feature>
<organism evidence="2 3">
    <name type="scientific">Trichomonas vaginalis (strain ATCC PRA-98 / G3)</name>
    <dbReference type="NCBI Taxonomy" id="412133"/>
    <lineage>
        <taxon>Eukaryota</taxon>
        <taxon>Metamonada</taxon>
        <taxon>Parabasalia</taxon>
        <taxon>Trichomonadida</taxon>
        <taxon>Trichomonadidae</taxon>
        <taxon>Trichomonas</taxon>
    </lineage>
</organism>
<keyword evidence="1" id="KW-1133">Transmembrane helix</keyword>
<dbReference type="InParanoid" id="A2EUW5"/>
<sequence>MISMIAMYIVIYIAYNKLVVYYAPSIFEKKVESTHFVPVSNALVLRICAEKEANIDLFENYMLFRMKEDPNEVIEVLRFLGIFKSFRSQLLMMLSMKKCDDSYYNYQFYAFARVFKSYLEPTPQNYIVNLDQMHRSYLVNLSLYWNNRYNGNRFQTLIHGINTAVLHVELISFIKYLCVIYQYDPYIIQSYSEIALVAMGQPKLSAYYKHHFNKLIEHSKPIIDPIFKKMSHYYPISLERYMEETKRSNGDSYNADISYSFESTALRFHVDDNTIYRDSKSDSSVTAMFVTKNTKLSSFGLLINILLTFVWSGFFIKFDTGDMKNFKNEVIGVYNSLYYFNNLSENLTTGIILPQLLVNLNYEHKFDNQQLYYDKNNIKIPNKESDQNIDHKSDQNEIKNNIMNNFNLENIKNVNQKENTETNFIHQISRIYQNNYIDSSNCSKHYYMIYGETSNYLTSIRNDYNYYVKILSELSIYLTGLVQTSGSICEPLTLLTNNFSYLTFEILNEFSKANSYLNGNMTEALDYLKDVSTVNFFIFLLVPSVFLGSLVIFLVVFFHLRFGLREIRNSEIFRRIFRIKRKIRFIAVQKVIRVMGLV</sequence>
<dbReference type="VEuPathDB" id="TrichDB:TVAG_042260"/>
<dbReference type="EMBL" id="DS113501">
    <property type="protein sequence ID" value="EAY03574.1"/>
    <property type="molecule type" value="Genomic_DNA"/>
</dbReference>
<dbReference type="AlphaFoldDB" id="A2EUW5"/>
<feature type="transmembrane region" description="Helical" evidence="1">
    <location>
        <begin position="296"/>
        <end position="316"/>
    </location>
</feature>
<accession>A2EUW5</accession>
<dbReference type="VEuPathDB" id="TrichDB:TVAGG3_0192480"/>
<evidence type="ECO:0000256" key="1">
    <source>
        <dbReference type="SAM" id="Phobius"/>
    </source>
</evidence>
<feature type="transmembrane region" description="Helical" evidence="1">
    <location>
        <begin position="536"/>
        <end position="560"/>
    </location>
</feature>
<proteinExistence type="predicted"/>
<keyword evidence="1" id="KW-0812">Transmembrane</keyword>
<name>A2EUW5_TRIV3</name>
<dbReference type="KEGG" id="tva:4761420"/>
<reference evidence="2" key="1">
    <citation type="submission" date="2006-10" db="EMBL/GenBank/DDBJ databases">
        <authorList>
            <person name="Amadeo P."/>
            <person name="Zhao Q."/>
            <person name="Wortman J."/>
            <person name="Fraser-Liggett C."/>
            <person name="Carlton J."/>
        </authorList>
    </citation>
    <scope>NUCLEOTIDE SEQUENCE</scope>
    <source>
        <strain evidence="2">G3</strain>
    </source>
</reference>
<protein>
    <submittedName>
        <fullName evidence="2">Uncharacterized protein</fullName>
    </submittedName>
</protein>
<reference evidence="2" key="2">
    <citation type="journal article" date="2007" name="Science">
        <title>Draft genome sequence of the sexually transmitted pathogen Trichomonas vaginalis.</title>
        <authorList>
            <person name="Carlton J.M."/>
            <person name="Hirt R.P."/>
            <person name="Silva J.C."/>
            <person name="Delcher A.L."/>
            <person name="Schatz M."/>
            <person name="Zhao Q."/>
            <person name="Wortman J.R."/>
            <person name="Bidwell S.L."/>
            <person name="Alsmark U.C.M."/>
            <person name="Besteiro S."/>
            <person name="Sicheritz-Ponten T."/>
            <person name="Noel C.J."/>
            <person name="Dacks J.B."/>
            <person name="Foster P.G."/>
            <person name="Simillion C."/>
            <person name="Van de Peer Y."/>
            <person name="Miranda-Saavedra D."/>
            <person name="Barton G.J."/>
            <person name="Westrop G.D."/>
            <person name="Mueller S."/>
            <person name="Dessi D."/>
            <person name="Fiori P.L."/>
            <person name="Ren Q."/>
            <person name="Paulsen I."/>
            <person name="Zhang H."/>
            <person name="Bastida-Corcuera F.D."/>
            <person name="Simoes-Barbosa A."/>
            <person name="Brown M.T."/>
            <person name="Hayes R.D."/>
            <person name="Mukherjee M."/>
            <person name="Okumura C.Y."/>
            <person name="Schneider R."/>
            <person name="Smith A.J."/>
            <person name="Vanacova S."/>
            <person name="Villalvazo M."/>
            <person name="Haas B.J."/>
            <person name="Pertea M."/>
            <person name="Feldblyum T.V."/>
            <person name="Utterback T.R."/>
            <person name="Shu C.L."/>
            <person name="Osoegawa K."/>
            <person name="de Jong P.J."/>
            <person name="Hrdy I."/>
            <person name="Horvathova L."/>
            <person name="Zubacova Z."/>
            <person name="Dolezal P."/>
            <person name="Malik S.B."/>
            <person name="Logsdon J.M. Jr."/>
            <person name="Henze K."/>
            <person name="Gupta A."/>
            <person name="Wang C.C."/>
            <person name="Dunne R.L."/>
            <person name="Upcroft J.A."/>
            <person name="Upcroft P."/>
            <person name="White O."/>
            <person name="Salzberg S.L."/>
            <person name="Tang P."/>
            <person name="Chiu C.-H."/>
            <person name="Lee Y.-S."/>
            <person name="Embley T.M."/>
            <person name="Coombs G.H."/>
            <person name="Mottram J.C."/>
            <person name="Tachezy J."/>
            <person name="Fraser-Liggett C.M."/>
            <person name="Johnson P.J."/>
        </authorList>
    </citation>
    <scope>NUCLEOTIDE SEQUENCE [LARGE SCALE GENOMIC DNA]</scope>
    <source>
        <strain evidence="2">G3</strain>
    </source>
</reference>
<dbReference type="RefSeq" id="XP_001315797.1">
    <property type="nucleotide sequence ID" value="XM_001315762.1"/>
</dbReference>
<keyword evidence="1" id="KW-0472">Membrane</keyword>
<evidence type="ECO:0000313" key="2">
    <source>
        <dbReference type="EMBL" id="EAY03574.1"/>
    </source>
</evidence>
<gene>
    <name evidence="2" type="ORF">TVAG_042260</name>
</gene>
<dbReference type="Proteomes" id="UP000001542">
    <property type="component" value="Unassembled WGS sequence"/>
</dbReference>
<keyword evidence="3" id="KW-1185">Reference proteome</keyword>